<comment type="subunit">
    <text evidence="8">Component of the translation initiation factor 2B (eIF2B) complex which is a heterodecamer of two sets of five different subunits: alpha, beta, gamma, delta and epsilon. Subunits alpha, beta and delta comprise a regulatory subcomplex and subunits epsilon and gamma comprise a catalytic subcomplex. Within the complex, the hexameric regulatory complex resides at the center, with the two heterodimeric catalytic subcomplexes bound on opposite sides.</text>
</comment>
<evidence type="ECO:0000256" key="9">
    <source>
        <dbReference type="RuleBase" id="RU003814"/>
    </source>
</evidence>
<dbReference type="InParanoid" id="A0A1E5RF74"/>
<evidence type="ECO:0000313" key="12">
    <source>
        <dbReference type="Proteomes" id="UP000095728"/>
    </source>
</evidence>
<dbReference type="Gene3D" id="3.40.50.10470">
    <property type="entry name" value="Translation initiation factor eif-2b, domain 2"/>
    <property type="match status" value="1"/>
</dbReference>
<keyword evidence="5" id="KW-0648">Protein biosynthesis</keyword>
<feature type="compositionally biased region" description="Basic and acidic residues" evidence="10">
    <location>
        <begin position="542"/>
        <end position="551"/>
    </location>
</feature>
<feature type="compositionally biased region" description="Polar residues" evidence="10">
    <location>
        <begin position="19"/>
        <end position="29"/>
    </location>
</feature>
<dbReference type="PANTHER" id="PTHR10233:SF14">
    <property type="entry name" value="TRANSLATION INITIATION FACTOR EIF-2B SUBUNIT DELTA"/>
    <property type="match status" value="1"/>
</dbReference>
<dbReference type="AlphaFoldDB" id="A0A1E5RF74"/>
<dbReference type="InterPro" id="IPR042529">
    <property type="entry name" value="IF_2B-like_C"/>
</dbReference>
<protein>
    <recommendedName>
        <fullName evidence="6">Translation initiation factor eIF2B subunit delta</fullName>
    </recommendedName>
    <alternativeName>
        <fullName evidence="7">eIF2B GDP-GTP exchange factor subunit delta</fullName>
    </alternativeName>
</protein>
<evidence type="ECO:0000256" key="1">
    <source>
        <dbReference type="ARBA" id="ARBA00004514"/>
    </source>
</evidence>
<accession>A0A1E5RF74</accession>
<dbReference type="FunCoup" id="A0A1E5RF74">
    <property type="interactions" value="834"/>
</dbReference>
<evidence type="ECO:0000256" key="7">
    <source>
        <dbReference type="ARBA" id="ARBA00044356"/>
    </source>
</evidence>
<dbReference type="OrthoDB" id="10254737at2759"/>
<feature type="compositionally biased region" description="Basic and acidic residues" evidence="10">
    <location>
        <begin position="34"/>
        <end position="45"/>
    </location>
</feature>
<keyword evidence="3" id="KW-0963">Cytoplasm</keyword>
<dbReference type="InterPro" id="IPR000649">
    <property type="entry name" value="IF-2B-related"/>
</dbReference>
<gene>
    <name evidence="11" type="ORF">AWRI3579_g2272</name>
</gene>
<feature type="compositionally biased region" description="Basic residues" evidence="10">
    <location>
        <begin position="528"/>
        <end position="541"/>
    </location>
</feature>
<reference evidence="12" key="1">
    <citation type="journal article" date="2016" name="Genome Announc.">
        <title>Genome sequences of three species of Hanseniaspora isolated from spontaneous wine fermentations.</title>
        <authorList>
            <person name="Sternes P.R."/>
            <person name="Lee D."/>
            <person name="Kutyna D.R."/>
            <person name="Borneman A.R."/>
        </authorList>
    </citation>
    <scope>NUCLEOTIDE SEQUENCE [LARGE SCALE GENOMIC DNA]</scope>
    <source>
        <strain evidence="12">AWRI3579</strain>
    </source>
</reference>
<feature type="compositionally biased region" description="Basic and acidic residues" evidence="10">
    <location>
        <begin position="97"/>
        <end position="117"/>
    </location>
</feature>
<dbReference type="Pfam" id="PF01008">
    <property type="entry name" value="IF-2B"/>
    <property type="match status" value="1"/>
</dbReference>
<keyword evidence="12" id="KW-1185">Reference proteome</keyword>
<evidence type="ECO:0000256" key="10">
    <source>
        <dbReference type="SAM" id="MobiDB-lite"/>
    </source>
</evidence>
<evidence type="ECO:0000256" key="3">
    <source>
        <dbReference type="ARBA" id="ARBA00022490"/>
    </source>
</evidence>
<dbReference type="InterPro" id="IPR037171">
    <property type="entry name" value="NagB/RpiA_transferase-like"/>
</dbReference>
<organism evidence="11 12">
    <name type="scientific">Hanseniaspora osmophila</name>
    <dbReference type="NCBI Taxonomy" id="56408"/>
    <lineage>
        <taxon>Eukaryota</taxon>
        <taxon>Fungi</taxon>
        <taxon>Dikarya</taxon>
        <taxon>Ascomycota</taxon>
        <taxon>Saccharomycotina</taxon>
        <taxon>Saccharomycetes</taxon>
        <taxon>Saccharomycodales</taxon>
        <taxon>Saccharomycodaceae</taxon>
        <taxon>Hanseniaspora</taxon>
    </lineage>
</organism>
<dbReference type="STRING" id="56408.A0A1E5RF74"/>
<evidence type="ECO:0000256" key="4">
    <source>
        <dbReference type="ARBA" id="ARBA00022540"/>
    </source>
</evidence>
<comment type="subcellular location">
    <subcellularLocation>
        <location evidence="1">Cytoplasm</location>
        <location evidence="1">Cytosol</location>
    </subcellularLocation>
</comment>
<dbReference type="SUPFAM" id="SSF100950">
    <property type="entry name" value="NagB/RpiA/CoA transferase-like"/>
    <property type="match status" value="1"/>
</dbReference>
<evidence type="ECO:0000256" key="5">
    <source>
        <dbReference type="ARBA" id="ARBA00022917"/>
    </source>
</evidence>
<evidence type="ECO:0000256" key="2">
    <source>
        <dbReference type="ARBA" id="ARBA00007251"/>
    </source>
</evidence>
<proteinExistence type="inferred from homology"/>
<feature type="region of interest" description="Disordered" evidence="10">
    <location>
        <begin position="522"/>
        <end position="557"/>
    </location>
</feature>
<dbReference type="GO" id="GO:0003743">
    <property type="term" value="F:translation initiation factor activity"/>
    <property type="evidence" value="ECO:0007669"/>
    <property type="project" value="UniProtKB-KW"/>
</dbReference>
<sequence>MSETMSNSVQEKKEAVENSAGSNETNKPSPSGAADKDATSSKESSEGSGGLSNKEMKELKKQEKAAKRAAKKAAASGISIEKQQQNAELKKEKKQKQKEAELKKEQEKEQKIKERKYGAAGGAGLASKSTLFGHLETAAERKASLLAVNAVISSTKQTKITSQGLSLQSSIFNSSPELVGQPQPDSVGVPGTCSIIPDTILKEVSGSSELTQQIKDLIINKDMLHKATLKLTDDFAKYNIVGSTPRCLAMLEVFKQIISDYQTPPGTILSRNLTQYLSHQIDFITKARPLSVTMGNTIRWLKQQISMLDVDVKEKDAKQLLLESIDMFTQEKIKLADRVIVESASQHIQNNSTIVTYGCSEVLKELFVHNKVNLKKDFKVIIVDSRPLHEGKKCADYLKDQGLDVMYCMITSLAYVFQTIDIDYVIMGAHSILSNGFMYSRVGSAMLAMTAKLKNIPVIICCETLKFTNRVQLDSLTFNELADPNDLLGVETEYKDKDEFKNVLLEQFIKDKKQFLQSKAAIAESGSHKNHGQKANIKNKHNAKDKSEKSVSTKQKNASSILEKWETNPNFNIFNTMYDLTPPEYISKIITESGALPPSSVPVIIREYNK</sequence>
<dbReference type="EMBL" id="LPNM01000007">
    <property type="protein sequence ID" value="OEJ85560.1"/>
    <property type="molecule type" value="Genomic_DNA"/>
</dbReference>
<comment type="similarity">
    <text evidence="2 9">Belongs to the eIF-2B alpha/beta/delta subunits family.</text>
</comment>
<keyword evidence="4 11" id="KW-0396">Initiation factor</keyword>
<evidence type="ECO:0000256" key="8">
    <source>
        <dbReference type="ARBA" id="ARBA00046432"/>
    </source>
</evidence>
<feature type="region of interest" description="Disordered" evidence="10">
    <location>
        <begin position="1"/>
        <end position="120"/>
    </location>
</feature>
<dbReference type="Proteomes" id="UP000095728">
    <property type="component" value="Unassembled WGS sequence"/>
</dbReference>
<name>A0A1E5RF74_9ASCO</name>
<dbReference type="GO" id="GO:0005829">
    <property type="term" value="C:cytosol"/>
    <property type="evidence" value="ECO:0007669"/>
    <property type="project" value="UniProtKB-SubCell"/>
</dbReference>
<evidence type="ECO:0000256" key="6">
    <source>
        <dbReference type="ARBA" id="ARBA00044147"/>
    </source>
</evidence>
<dbReference type="PANTHER" id="PTHR10233">
    <property type="entry name" value="TRANSLATION INITIATION FACTOR EIF-2B"/>
    <property type="match status" value="1"/>
</dbReference>
<evidence type="ECO:0000313" key="11">
    <source>
        <dbReference type="EMBL" id="OEJ85560.1"/>
    </source>
</evidence>
<feature type="compositionally biased region" description="Basic and acidic residues" evidence="10">
    <location>
        <begin position="54"/>
        <end position="66"/>
    </location>
</feature>
<comment type="caution">
    <text evidence="11">The sequence shown here is derived from an EMBL/GenBank/DDBJ whole genome shotgun (WGS) entry which is preliminary data.</text>
</comment>